<protein>
    <submittedName>
        <fullName evidence="1">Uncharacterized protein</fullName>
    </submittedName>
</protein>
<dbReference type="EMBL" id="UINC01005174">
    <property type="protein sequence ID" value="SVA19589.1"/>
    <property type="molecule type" value="Genomic_DNA"/>
</dbReference>
<sequence length="57" mass="6600">VAECWIKLNYGNKLNAEIGLLSNGETQLNLLSEYTWDNIYPNKPSYKRKFQQGDYGT</sequence>
<accession>A0A381TUR8</accession>
<reference evidence="1" key="1">
    <citation type="submission" date="2018-05" db="EMBL/GenBank/DDBJ databases">
        <authorList>
            <person name="Lanie J.A."/>
            <person name="Ng W.-L."/>
            <person name="Kazmierczak K.M."/>
            <person name="Andrzejewski T.M."/>
            <person name="Davidsen T.M."/>
            <person name="Wayne K.J."/>
            <person name="Tettelin H."/>
            <person name="Glass J.I."/>
            <person name="Rusch D."/>
            <person name="Podicherti R."/>
            <person name="Tsui H.-C.T."/>
            <person name="Winkler M.E."/>
        </authorList>
    </citation>
    <scope>NUCLEOTIDE SEQUENCE</scope>
</reference>
<gene>
    <name evidence="1" type="ORF">METZ01_LOCUS72443</name>
</gene>
<evidence type="ECO:0000313" key="1">
    <source>
        <dbReference type="EMBL" id="SVA19589.1"/>
    </source>
</evidence>
<proteinExistence type="predicted"/>
<dbReference type="AlphaFoldDB" id="A0A381TUR8"/>
<organism evidence="1">
    <name type="scientific">marine metagenome</name>
    <dbReference type="NCBI Taxonomy" id="408172"/>
    <lineage>
        <taxon>unclassified sequences</taxon>
        <taxon>metagenomes</taxon>
        <taxon>ecological metagenomes</taxon>
    </lineage>
</organism>
<name>A0A381TUR8_9ZZZZ</name>
<feature type="non-terminal residue" evidence="1">
    <location>
        <position position="1"/>
    </location>
</feature>